<protein>
    <submittedName>
        <fullName evidence="2">Uncharacterized protein</fullName>
    </submittedName>
</protein>
<feature type="non-terminal residue" evidence="2">
    <location>
        <position position="401"/>
    </location>
</feature>
<sequence>MMSVWSPCTKSTRTIINSTNIPSSKYDQIMSQFYVSKYGSIVCYLRTTGFRFTQLILMGIGYLGIVILRVKQNRFNVNVSCRRYPVKFLSFLVIAKYQYHVHASMRLLVALHCIGKRLGSSHLRPAPPLKVGDVGDNELSSLVKVLFCAPHCSQRYDHLRPKDSTIREKFTFPRVWLYVFMDKIKCVVGEGNRLSSGGVACIPEISDGRAMTPEIRRIHESFSSPSILGPPLYDERCLPLSLCSTMQIDMYIKTMGLKNIVMFRKVAPSFGERANRLLELGSSLTPAVQAAARSGGLRGTPGTAGLCPTETTARTLWRTLCSAWRTLRARVNLLSTESQETQDSNKRNFNLPVRIGSRVACMKVCCKCLESACALWQTFPPMQSLRQRTKYLRSFEHIMWL</sequence>
<dbReference type="AlphaFoldDB" id="A0A6H5HFD1"/>
<evidence type="ECO:0000313" key="3">
    <source>
        <dbReference type="Proteomes" id="UP000479000"/>
    </source>
</evidence>
<keyword evidence="3" id="KW-1185">Reference proteome</keyword>
<keyword evidence="1" id="KW-1133">Transmembrane helix</keyword>
<reference evidence="2 3" key="1">
    <citation type="submission" date="2020-02" db="EMBL/GenBank/DDBJ databases">
        <authorList>
            <person name="Ferguson B K."/>
        </authorList>
    </citation>
    <scope>NUCLEOTIDE SEQUENCE [LARGE SCALE GENOMIC DNA]</scope>
</reference>
<feature type="transmembrane region" description="Helical" evidence="1">
    <location>
        <begin position="52"/>
        <end position="70"/>
    </location>
</feature>
<dbReference type="Proteomes" id="UP000479000">
    <property type="component" value="Unassembled WGS sequence"/>
</dbReference>
<accession>A0A6H5HFD1</accession>
<keyword evidence="1" id="KW-0472">Membrane</keyword>
<evidence type="ECO:0000313" key="2">
    <source>
        <dbReference type="EMBL" id="CAB0014869.1"/>
    </source>
</evidence>
<keyword evidence="1" id="KW-0812">Transmembrane</keyword>
<organism evidence="2 3">
    <name type="scientific">Nesidiocoris tenuis</name>
    <dbReference type="NCBI Taxonomy" id="355587"/>
    <lineage>
        <taxon>Eukaryota</taxon>
        <taxon>Metazoa</taxon>
        <taxon>Ecdysozoa</taxon>
        <taxon>Arthropoda</taxon>
        <taxon>Hexapoda</taxon>
        <taxon>Insecta</taxon>
        <taxon>Pterygota</taxon>
        <taxon>Neoptera</taxon>
        <taxon>Paraneoptera</taxon>
        <taxon>Hemiptera</taxon>
        <taxon>Heteroptera</taxon>
        <taxon>Panheteroptera</taxon>
        <taxon>Cimicomorpha</taxon>
        <taxon>Miridae</taxon>
        <taxon>Dicyphina</taxon>
        <taxon>Nesidiocoris</taxon>
    </lineage>
</organism>
<evidence type="ECO:0000256" key="1">
    <source>
        <dbReference type="SAM" id="Phobius"/>
    </source>
</evidence>
<gene>
    <name evidence="2" type="ORF">NTEN_LOCUS19275</name>
</gene>
<name>A0A6H5HFD1_9HEMI</name>
<dbReference type="EMBL" id="CADCXU010028230">
    <property type="protein sequence ID" value="CAB0014869.1"/>
    <property type="molecule type" value="Genomic_DNA"/>
</dbReference>
<proteinExistence type="predicted"/>